<dbReference type="KEGG" id="ehx:EMIHUDRAFT_459051"/>
<dbReference type="InterPro" id="IPR040251">
    <property type="entry name" value="SEC31-like"/>
</dbReference>
<dbReference type="Pfam" id="PF00400">
    <property type="entry name" value="WD40"/>
    <property type="match status" value="1"/>
</dbReference>
<evidence type="ECO:0000256" key="9">
    <source>
        <dbReference type="PROSITE-ProRule" id="PRU00221"/>
    </source>
</evidence>
<dbReference type="PROSITE" id="PS50082">
    <property type="entry name" value="WD_REPEATS_2"/>
    <property type="match status" value="1"/>
</dbReference>
<keyword evidence="7" id="KW-0931">ER-Golgi transport</keyword>
<dbReference type="EnsemblProtists" id="EOD17074">
    <property type="protein sequence ID" value="EOD17074"/>
    <property type="gene ID" value="EMIHUDRAFT_459051"/>
</dbReference>
<keyword evidence="12" id="KW-1185">Reference proteome</keyword>
<dbReference type="InterPro" id="IPR015943">
    <property type="entry name" value="WD40/YVTN_repeat-like_dom_sf"/>
</dbReference>
<dbReference type="PANTHER" id="PTHR13923">
    <property type="entry name" value="SEC31-RELATED PROTEIN"/>
    <property type="match status" value="1"/>
</dbReference>
<organism evidence="11 12">
    <name type="scientific">Emiliania huxleyi (strain CCMP1516)</name>
    <dbReference type="NCBI Taxonomy" id="280463"/>
    <lineage>
        <taxon>Eukaryota</taxon>
        <taxon>Haptista</taxon>
        <taxon>Haptophyta</taxon>
        <taxon>Prymnesiophyceae</taxon>
        <taxon>Isochrysidales</taxon>
        <taxon>Noelaerhabdaceae</taxon>
        <taxon>Emiliania</taxon>
    </lineage>
</organism>
<evidence type="ECO:0000256" key="3">
    <source>
        <dbReference type="ARBA" id="ARBA00022448"/>
    </source>
</evidence>
<dbReference type="Proteomes" id="UP000013827">
    <property type="component" value="Unassembled WGS sequence"/>
</dbReference>
<dbReference type="GO" id="GO:0030127">
    <property type="term" value="C:COPII vesicle coat"/>
    <property type="evidence" value="ECO:0007669"/>
    <property type="project" value="TreeGrafter"/>
</dbReference>
<evidence type="ECO:0000313" key="12">
    <source>
        <dbReference type="Proteomes" id="UP000013827"/>
    </source>
</evidence>
<evidence type="ECO:0000256" key="10">
    <source>
        <dbReference type="SAM" id="MobiDB-lite"/>
    </source>
</evidence>
<evidence type="ECO:0000256" key="7">
    <source>
        <dbReference type="ARBA" id="ARBA00022892"/>
    </source>
</evidence>
<dbReference type="GO" id="GO:0015031">
    <property type="term" value="P:protein transport"/>
    <property type="evidence" value="ECO:0007669"/>
    <property type="project" value="UniProtKB-KW"/>
</dbReference>
<evidence type="ECO:0000256" key="1">
    <source>
        <dbReference type="ARBA" id="ARBA00004240"/>
    </source>
</evidence>
<dbReference type="SMART" id="SM00320">
    <property type="entry name" value="WD40"/>
    <property type="match status" value="6"/>
</dbReference>
<dbReference type="Gene3D" id="1.25.40.1030">
    <property type="match status" value="1"/>
</dbReference>
<keyword evidence="3" id="KW-0813">Transport</keyword>
<evidence type="ECO:0008006" key="13">
    <source>
        <dbReference type="Google" id="ProtNLM"/>
    </source>
</evidence>
<reference evidence="12" key="1">
    <citation type="journal article" date="2013" name="Nature">
        <title>Pan genome of the phytoplankton Emiliania underpins its global distribution.</title>
        <authorList>
            <person name="Read B.A."/>
            <person name="Kegel J."/>
            <person name="Klute M.J."/>
            <person name="Kuo A."/>
            <person name="Lefebvre S.C."/>
            <person name="Maumus F."/>
            <person name="Mayer C."/>
            <person name="Miller J."/>
            <person name="Monier A."/>
            <person name="Salamov A."/>
            <person name="Young J."/>
            <person name="Aguilar M."/>
            <person name="Claverie J.M."/>
            <person name="Frickenhaus S."/>
            <person name="Gonzalez K."/>
            <person name="Herman E.K."/>
            <person name="Lin Y.C."/>
            <person name="Napier J."/>
            <person name="Ogata H."/>
            <person name="Sarno A.F."/>
            <person name="Shmutz J."/>
            <person name="Schroeder D."/>
            <person name="de Vargas C."/>
            <person name="Verret F."/>
            <person name="von Dassow P."/>
            <person name="Valentin K."/>
            <person name="Van de Peer Y."/>
            <person name="Wheeler G."/>
            <person name="Dacks J.B."/>
            <person name="Delwiche C.F."/>
            <person name="Dyhrman S.T."/>
            <person name="Glockner G."/>
            <person name="John U."/>
            <person name="Richards T."/>
            <person name="Worden A.Z."/>
            <person name="Zhang X."/>
            <person name="Grigoriev I.V."/>
            <person name="Allen A.E."/>
            <person name="Bidle K."/>
            <person name="Borodovsky M."/>
            <person name="Bowler C."/>
            <person name="Brownlee C."/>
            <person name="Cock J.M."/>
            <person name="Elias M."/>
            <person name="Gladyshev V.N."/>
            <person name="Groth M."/>
            <person name="Guda C."/>
            <person name="Hadaegh A."/>
            <person name="Iglesias-Rodriguez M.D."/>
            <person name="Jenkins J."/>
            <person name="Jones B.M."/>
            <person name="Lawson T."/>
            <person name="Leese F."/>
            <person name="Lindquist E."/>
            <person name="Lobanov A."/>
            <person name="Lomsadze A."/>
            <person name="Malik S.B."/>
            <person name="Marsh M.E."/>
            <person name="Mackinder L."/>
            <person name="Mock T."/>
            <person name="Mueller-Roeber B."/>
            <person name="Pagarete A."/>
            <person name="Parker M."/>
            <person name="Probert I."/>
            <person name="Quesneville H."/>
            <person name="Raines C."/>
            <person name="Rensing S.A."/>
            <person name="Riano-Pachon D.M."/>
            <person name="Richier S."/>
            <person name="Rokitta S."/>
            <person name="Shiraiwa Y."/>
            <person name="Soanes D.M."/>
            <person name="van der Giezen M."/>
            <person name="Wahlund T.M."/>
            <person name="Williams B."/>
            <person name="Wilson W."/>
            <person name="Wolfe G."/>
            <person name="Wurch L.L."/>
        </authorList>
    </citation>
    <scope>NUCLEOTIDE SEQUENCE</scope>
</reference>
<proteinExistence type="inferred from homology"/>
<sequence length="662" mass="70023">MPKVGSIPRSATVAWSSSNEHSGLLAAGTVAGAISDTFDSTSHLDVFSLDLQGGAELPLVGSLACNDRFSRLTWGTKGVADGSLPYGLLAAGTANGSVQIVDPGRLISRHDAPVVATIDSHSGPVRGLEFNPAVPELLASGAAESEVFITDLTNPSTPRVVSPGAKSPGPGADISCVAWNRRVTHILASTSHNGLSVVWDLKLKKPVINFTNSANRGQRNSVIAWNPEVATQIIVASEDDAFPSMQIWDLRNAFAPVKELTGHSKGILTASWCPQDENLLISSGKDNRTLCWDPATGEVLCELPPSANWTFDVQWSPCLPALLSSASFSGEVAVHSLADASATAGAEETGADGFSVQEPHAGKPMIRAPKWLRRPCGASFGFGGKLVRFSHKSSEVTIEDVPSDTGVVARAEQLRAALEAGDLAGFCAHKAEAAPSERDADDWKLMEVLCSHDQRTLVLGFLGLVDPNAPPPAEPQAEAAYEPQYEPQYEAQPEPVTPATPEPQPPLQESGYGNRDGAADGRVADALILAASGGEELWAATRDQYLASNKSAFMSRLSAVVHQDFDRYVAESSLPAWKETLALIHTYASAEALQGLCNLLGERLEAEAGDASAAVLCYMCAANTVKAVHVHLTTTDWADNGHWLMGLKRLIELVGKLGVALQ</sequence>
<comment type="subcellular location">
    <subcellularLocation>
        <location evidence="1">Endoplasmic reticulum</location>
    </subcellularLocation>
</comment>
<dbReference type="eggNOG" id="KOG0307">
    <property type="taxonomic scope" value="Eukaryota"/>
</dbReference>
<dbReference type="HOGENOM" id="CLU_003033_0_0_1"/>
<dbReference type="PaxDb" id="2903-EOD17074"/>
<name>A0A0D3J0N9_EMIH1</name>
<dbReference type="OMA" id="CITSEVF"/>
<keyword evidence="8" id="KW-0653">Protein transport</keyword>
<dbReference type="GO" id="GO:0007029">
    <property type="term" value="P:endoplasmic reticulum organization"/>
    <property type="evidence" value="ECO:0007669"/>
    <property type="project" value="TreeGrafter"/>
</dbReference>
<dbReference type="InterPro" id="IPR001680">
    <property type="entry name" value="WD40_rpt"/>
</dbReference>
<dbReference type="Gene3D" id="2.130.10.10">
    <property type="entry name" value="YVTN repeat-like/Quinoprotein amine dehydrogenase"/>
    <property type="match status" value="1"/>
</dbReference>
<keyword evidence="5" id="KW-0677">Repeat</keyword>
<dbReference type="GO" id="GO:0090110">
    <property type="term" value="P:COPII-coated vesicle cargo loading"/>
    <property type="evidence" value="ECO:0007669"/>
    <property type="project" value="TreeGrafter"/>
</dbReference>
<dbReference type="AlphaFoldDB" id="A0A0D3J0N9"/>
<evidence type="ECO:0000256" key="6">
    <source>
        <dbReference type="ARBA" id="ARBA00022824"/>
    </source>
</evidence>
<feature type="compositionally biased region" description="Pro residues" evidence="10">
    <location>
        <begin position="495"/>
        <end position="506"/>
    </location>
</feature>
<evidence type="ECO:0000256" key="5">
    <source>
        <dbReference type="ARBA" id="ARBA00022737"/>
    </source>
</evidence>
<keyword evidence="4 9" id="KW-0853">WD repeat</keyword>
<reference evidence="11" key="2">
    <citation type="submission" date="2024-10" db="UniProtKB">
        <authorList>
            <consortium name="EnsemblProtists"/>
        </authorList>
    </citation>
    <scope>IDENTIFICATION</scope>
</reference>
<dbReference type="RefSeq" id="XP_005769503.1">
    <property type="nucleotide sequence ID" value="XM_005769446.1"/>
</dbReference>
<keyword evidence="6" id="KW-0256">Endoplasmic reticulum</keyword>
<evidence type="ECO:0000256" key="2">
    <source>
        <dbReference type="ARBA" id="ARBA00009358"/>
    </source>
</evidence>
<dbReference type="PANTHER" id="PTHR13923:SF11">
    <property type="entry name" value="SECRETORY 31, ISOFORM D"/>
    <property type="match status" value="1"/>
</dbReference>
<dbReference type="GO" id="GO:0070971">
    <property type="term" value="C:endoplasmic reticulum exit site"/>
    <property type="evidence" value="ECO:0007669"/>
    <property type="project" value="TreeGrafter"/>
</dbReference>
<accession>A0A0D3J0N9</accession>
<dbReference type="SUPFAM" id="SSF50978">
    <property type="entry name" value="WD40 repeat-like"/>
    <property type="match status" value="1"/>
</dbReference>
<dbReference type="InterPro" id="IPR036322">
    <property type="entry name" value="WD40_repeat_dom_sf"/>
</dbReference>
<dbReference type="GeneID" id="17263225"/>
<dbReference type="GO" id="GO:0005198">
    <property type="term" value="F:structural molecule activity"/>
    <property type="evidence" value="ECO:0007669"/>
    <property type="project" value="TreeGrafter"/>
</dbReference>
<evidence type="ECO:0000256" key="4">
    <source>
        <dbReference type="ARBA" id="ARBA00022574"/>
    </source>
</evidence>
<feature type="repeat" description="WD" evidence="9">
    <location>
        <begin position="260"/>
        <end position="302"/>
    </location>
</feature>
<feature type="compositionally biased region" description="Low complexity" evidence="10">
    <location>
        <begin position="475"/>
        <end position="494"/>
    </location>
</feature>
<comment type="similarity">
    <text evidence="2">Belongs to the WD repeat SEC31 family.</text>
</comment>
<evidence type="ECO:0000256" key="8">
    <source>
        <dbReference type="ARBA" id="ARBA00022927"/>
    </source>
</evidence>
<dbReference type="STRING" id="2903.R1E860"/>
<protein>
    <recommendedName>
        <fullName evidence="13">Protein transport protein SEC31</fullName>
    </recommendedName>
</protein>
<evidence type="ECO:0000313" key="11">
    <source>
        <dbReference type="EnsemblProtists" id="EOD17074"/>
    </source>
</evidence>
<feature type="region of interest" description="Disordered" evidence="10">
    <location>
        <begin position="469"/>
        <end position="516"/>
    </location>
</feature>